<dbReference type="AlphaFoldDB" id="A0A8S3D4I0"/>
<proteinExistence type="predicted"/>
<dbReference type="Proteomes" id="UP000681720">
    <property type="component" value="Unassembled WGS sequence"/>
</dbReference>
<dbReference type="EMBL" id="CAJOBJ010185310">
    <property type="protein sequence ID" value="CAF4933457.1"/>
    <property type="molecule type" value="Genomic_DNA"/>
</dbReference>
<organism evidence="1 2">
    <name type="scientific">Rotaria magnacalcarata</name>
    <dbReference type="NCBI Taxonomy" id="392030"/>
    <lineage>
        <taxon>Eukaryota</taxon>
        <taxon>Metazoa</taxon>
        <taxon>Spiralia</taxon>
        <taxon>Gnathifera</taxon>
        <taxon>Rotifera</taxon>
        <taxon>Eurotatoria</taxon>
        <taxon>Bdelloidea</taxon>
        <taxon>Philodinida</taxon>
        <taxon>Philodinidae</taxon>
        <taxon>Rotaria</taxon>
    </lineage>
</organism>
<name>A0A8S3D4I0_9BILA</name>
<sequence>MPSINPNTSITEQITTTIDVTTTSKDNIFSTYETTANVLPLSATPSYTYETSTQIADTASTQSSNMQ</sequence>
<reference evidence="1" key="1">
    <citation type="submission" date="2021-02" db="EMBL/GenBank/DDBJ databases">
        <authorList>
            <person name="Nowell W R."/>
        </authorList>
    </citation>
    <scope>NUCLEOTIDE SEQUENCE</scope>
</reference>
<protein>
    <submittedName>
        <fullName evidence="1">Uncharacterized protein</fullName>
    </submittedName>
</protein>
<comment type="caution">
    <text evidence="1">The sequence shown here is derived from an EMBL/GenBank/DDBJ whole genome shotgun (WGS) entry which is preliminary data.</text>
</comment>
<evidence type="ECO:0000313" key="1">
    <source>
        <dbReference type="EMBL" id="CAF4933457.1"/>
    </source>
</evidence>
<feature type="non-terminal residue" evidence="1">
    <location>
        <position position="67"/>
    </location>
</feature>
<evidence type="ECO:0000313" key="2">
    <source>
        <dbReference type="Proteomes" id="UP000681720"/>
    </source>
</evidence>
<accession>A0A8S3D4I0</accession>
<gene>
    <name evidence="1" type="ORF">GIL414_LOCUS53429</name>
</gene>